<dbReference type="RefSeq" id="WP_168607421.1">
    <property type="nucleotide sequence ID" value="NZ_CP038852.1"/>
</dbReference>
<dbReference type="KEGG" id="peg:E5R92_07190"/>
<name>A0A6H1Q400_9PROT</name>
<protein>
    <submittedName>
        <fullName evidence="2">Uncharacterized protein</fullName>
    </submittedName>
</protein>
<feature type="compositionally biased region" description="Gly residues" evidence="1">
    <location>
        <begin position="1"/>
        <end position="10"/>
    </location>
</feature>
<gene>
    <name evidence="2" type="ORF">E5R92_07190</name>
</gene>
<reference evidence="2 3" key="1">
    <citation type="journal article" date="2020" name="Nat. Microbiol.">
        <title>Lysogenic host-virus interactions in SAR11 marine bacteria.</title>
        <authorList>
            <person name="Morris R.M."/>
            <person name="Cain K.R."/>
            <person name="Hvorecny K.L."/>
            <person name="Kollman J.M."/>
        </authorList>
    </citation>
    <scope>NUCLEOTIDE SEQUENCE [LARGE SCALE GENOMIC DNA]</scope>
    <source>
        <strain evidence="2 3">NP1</strain>
    </source>
</reference>
<accession>A0A6H1Q400</accession>
<sequence>MGGPSNGPSGGRTDAGPNRTTAYKAGVGNITESGKKTASYKSDNDDAFRNRGAVKIKKGVKTPSIAINIGAAILSKPLQAGSKVTRDFYTDKVLGSKNFKGQTKTEFLSMSANDQEKQYKDYIDNRTSGRTDAYGNDISRDGRTGETQKSIEQPKVASQMDNSEVKSDLITADKTAPTSIEMTQDEINVANKRGKKTKTILTSVVGDKSNATLSKKVLLG</sequence>
<proteinExistence type="predicted"/>
<dbReference type="Proteomes" id="UP000501094">
    <property type="component" value="Chromosome"/>
</dbReference>
<keyword evidence="3" id="KW-1185">Reference proteome</keyword>
<evidence type="ECO:0000256" key="1">
    <source>
        <dbReference type="SAM" id="MobiDB-lite"/>
    </source>
</evidence>
<feature type="region of interest" description="Disordered" evidence="1">
    <location>
        <begin position="1"/>
        <end position="28"/>
    </location>
</feature>
<evidence type="ECO:0000313" key="2">
    <source>
        <dbReference type="EMBL" id="QIZ21564.1"/>
    </source>
</evidence>
<evidence type="ECO:0000313" key="3">
    <source>
        <dbReference type="Proteomes" id="UP000501094"/>
    </source>
</evidence>
<organism evidence="2 3">
    <name type="scientific">Candidatus Pelagibacter giovannonii</name>
    <dbReference type="NCBI Taxonomy" id="2563896"/>
    <lineage>
        <taxon>Bacteria</taxon>
        <taxon>Pseudomonadati</taxon>
        <taxon>Pseudomonadota</taxon>
        <taxon>Alphaproteobacteria</taxon>
        <taxon>Candidatus Pelagibacterales</taxon>
        <taxon>Candidatus Pelagibacteraceae</taxon>
        <taxon>Candidatus Pelagibacter</taxon>
    </lineage>
</organism>
<feature type="region of interest" description="Disordered" evidence="1">
    <location>
        <begin position="126"/>
        <end position="164"/>
    </location>
</feature>
<dbReference type="EMBL" id="CP038852">
    <property type="protein sequence ID" value="QIZ21564.1"/>
    <property type="molecule type" value="Genomic_DNA"/>
</dbReference>
<dbReference type="AlphaFoldDB" id="A0A6H1Q400"/>